<name>A0A0P1B4C2_PLAHL</name>
<feature type="region of interest" description="Disordered" evidence="1">
    <location>
        <begin position="1"/>
        <end position="20"/>
    </location>
</feature>
<organism evidence="2 3">
    <name type="scientific">Plasmopara halstedii</name>
    <name type="common">Downy mildew of sunflower</name>
    <dbReference type="NCBI Taxonomy" id="4781"/>
    <lineage>
        <taxon>Eukaryota</taxon>
        <taxon>Sar</taxon>
        <taxon>Stramenopiles</taxon>
        <taxon>Oomycota</taxon>
        <taxon>Peronosporomycetes</taxon>
        <taxon>Peronosporales</taxon>
        <taxon>Peronosporaceae</taxon>
        <taxon>Plasmopara</taxon>
    </lineage>
</organism>
<dbReference type="GeneID" id="36401327"/>
<reference evidence="3" key="1">
    <citation type="submission" date="2014-09" db="EMBL/GenBank/DDBJ databases">
        <authorList>
            <person name="Sharma Rahul"/>
            <person name="Thines Marco"/>
        </authorList>
    </citation>
    <scope>NUCLEOTIDE SEQUENCE [LARGE SCALE GENOMIC DNA]</scope>
</reference>
<evidence type="ECO:0000313" key="3">
    <source>
        <dbReference type="Proteomes" id="UP000054928"/>
    </source>
</evidence>
<evidence type="ECO:0000256" key="1">
    <source>
        <dbReference type="SAM" id="MobiDB-lite"/>
    </source>
</evidence>
<sequence>MSCVDSAAGRSATPSPSPVLVADWEMPQPYSPCEPVSLHVRHPGRLSPPWKADAKGTKPHE</sequence>
<proteinExistence type="predicted"/>
<evidence type="ECO:0000313" key="2">
    <source>
        <dbReference type="EMBL" id="CEG48452.1"/>
    </source>
</evidence>
<dbReference type="Proteomes" id="UP000054928">
    <property type="component" value="Unassembled WGS sequence"/>
</dbReference>
<feature type="region of interest" description="Disordered" evidence="1">
    <location>
        <begin position="42"/>
        <end position="61"/>
    </location>
</feature>
<feature type="compositionally biased region" description="Basic and acidic residues" evidence="1">
    <location>
        <begin position="52"/>
        <end position="61"/>
    </location>
</feature>
<dbReference type="AlphaFoldDB" id="A0A0P1B4C2"/>
<protein>
    <submittedName>
        <fullName evidence="2">Uncharacterized protein</fullName>
    </submittedName>
</protein>
<dbReference type="RefSeq" id="XP_024584821.1">
    <property type="nucleotide sequence ID" value="XM_024719531.1"/>
</dbReference>
<dbReference type="EMBL" id="CCYD01002939">
    <property type="protein sequence ID" value="CEG48452.1"/>
    <property type="molecule type" value="Genomic_DNA"/>
</dbReference>
<keyword evidence="3" id="KW-1185">Reference proteome</keyword>
<accession>A0A0P1B4C2</accession>